<reference evidence="1 2" key="1">
    <citation type="journal article" date="2019" name="Sci. Rep.">
        <title>Orb-weaving spider Araneus ventricosus genome elucidates the spidroin gene catalogue.</title>
        <authorList>
            <person name="Kono N."/>
            <person name="Nakamura H."/>
            <person name="Ohtoshi R."/>
            <person name="Moran D.A.P."/>
            <person name="Shinohara A."/>
            <person name="Yoshida Y."/>
            <person name="Fujiwara M."/>
            <person name="Mori M."/>
            <person name="Tomita M."/>
            <person name="Arakawa K."/>
        </authorList>
    </citation>
    <scope>NUCLEOTIDE SEQUENCE [LARGE SCALE GENOMIC DNA]</scope>
</reference>
<comment type="caution">
    <text evidence="1">The sequence shown here is derived from an EMBL/GenBank/DDBJ whole genome shotgun (WGS) entry which is preliminary data.</text>
</comment>
<dbReference type="EMBL" id="BGPR01100447">
    <property type="protein sequence ID" value="GBM56216.1"/>
    <property type="molecule type" value="Genomic_DNA"/>
</dbReference>
<accession>A0A4Y2GTX1</accession>
<dbReference type="Proteomes" id="UP000499080">
    <property type="component" value="Unassembled WGS sequence"/>
</dbReference>
<evidence type="ECO:0000313" key="2">
    <source>
        <dbReference type="Proteomes" id="UP000499080"/>
    </source>
</evidence>
<gene>
    <name evidence="1" type="ORF">AVEN_154077_1</name>
</gene>
<name>A0A4Y2GTX1_ARAVE</name>
<dbReference type="AlphaFoldDB" id="A0A4Y2GTX1"/>
<proteinExistence type="predicted"/>
<keyword evidence="2" id="KW-1185">Reference proteome</keyword>
<protein>
    <submittedName>
        <fullName evidence="1">Uncharacterized protein</fullName>
    </submittedName>
</protein>
<organism evidence="1 2">
    <name type="scientific">Araneus ventricosus</name>
    <name type="common">Orbweaver spider</name>
    <name type="synonym">Epeira ventricosa</name>
    <dbReference type="NCBI Taxonomy" id="182803"/>
    <lineage>
        <taxon>Eukaryota</taxon>
        <taxon>Metazoa</taxon>
        <taxon>Ecdysozoa</taxon>
        <taxon>Arthropoda</taxon>
        <taxon>Chelicerata</taxon>
        <taxon>Arachnida</taxon>
        <taxon>Araneae</taxon>
        <taxon>Araneomorphae</taxon>
        <taxon>Entelegynae</taxon>
        <taxon>Araneoidea</taxon>
        <taxon>Araneidae</taxon>
        <taxon>Araneus</taxon>
    </lineage>
</organism>
<sequence>MSLQKQLSDVQYFVHMIRDEGYVKTYIFSLGFKAPLCLERHIIKTFAGIGKCCDDTDVTPFPQPYWQIKLRVFFPVVSSQAELQNILKTYWGIFGVWGQEQLEYFSRFLDNVWDVSSDIVKQVLHDTKYDPKINIPYYLSVNLGQLFVAILKKHEGEDLKDWIENIAWKSFLMGGDFKDEENLFE</sequence>
<evidence type="ECO:0000313" key="1">
    <source>
        <dbReference type="EMBL" id="GBM56216.1"/>
    </source>
</evidence>